<evidence type="ECO:0000313" key="2">
    <source>
        <dbReference type="Proteomes" id="UP000324222"/>
    </source>
</evidence>
<organism evidence="1 2">
    <name type="scientific">Portunus trituberculatus</name>
    <name type="common">Swimming crab</name>
    <name type="synonym">Neptunus trituberculatus</name>
    <dbReference type="NCBI Taxonomy" id="210409"/>
    <lineage>
        <taxon>Eukaryota</taxon>
        <taxon>Metazoa</taxon>
        <taxon>Ecdysozoa</taxon>
        <taxon>Arthropoda</taxon>
        <taxon>Crustacea</taxon>
        <taxon>Multicrustacea</taxon>
        <taxon>Malacostraca</taxon>
        <taxon>Eumalacostraca</taxon>
        <taxon>Eucarida</taxon>
        <taxon>Decapoda</taxon>
        <taxon>Pleocyemata</taxon>
        <taxon>Brachyura</taxon>
        <taxon>Eubrachyura</taxon>
        <taxon>Portunoidea</taxon>
        <taxon>Portunidae</taxon>
        <taxon>Portuninae</taxon>
        <taxon>Portunus</taxon>
    </lineage>
</organism>
<dbReference type="EMBL" id="VSRR010018956">
    <property type="protein sequence ID" value="MPC61808.1"/>
    <property type="molecule type" value="Genomic_DNA"/>
</dbReference>
<proteinExistence type="predicted"/>
<keyword evidence="2" id="KW-1185">Reference proteome</keyword>
<accession>A0A5B7GY58</accession>
<evidence type="ECO:0000313" key="1">
    <source>
        <dbReference type="EMBL" id="MPC61808.1"/>
    </source>
</evidence>
<comment type="caution">
    <text evidence="1">The sequence shown here is derived from an EMBL/GenBank/DDBJ whole genome shotgun (WGS) entry which is preliminary data.</text>
</comment>
<reference evidence="1 2" key="1">
    <citation type="submission" date="2019-05" db="EMBL/GenBank/DDBJ databases">
        <title>Another draft genome of Portunus trituberculatus and its Hox gene families provides insights of decapod evolution.</title>
        <authorList>
            <person name="Jeong J.-H."/>
            <person name="Song I."/>
            <person name="Kim S."/>
            <person name="Choi T."/>
            <person name="Kim D."/>
            <person name="Ryu S."/>
            <person name="Kim W."/>
        </authorList>
    </citation>
    <scope>NUCLEOTIDE SEQUENCE [LARGE SCALE GENOMIC DNA]</scope>
    <source>
        <tissue evidence="1">Muscle</tissue>
    </source>
</reference>
<sequence>MGDTHQRIARWEYMRFMNVANLVESSSVILQPVYGPHWQRINGVRGFGADSLLTKMDEYVATLAASQGDTYTTPFEVPTKHIIFGMDTVSAEELYGYSQSGFVVGHDDRVDHVIIPETSSLVDKTYPSQGQASVIVPKYNNYLRNQQVWAHANNIRIPLSLLGIPDIKRGKLISLQLVVSARPCTTQELSGMYR</sequence>
<gene>
    <name evidence="1" type="primary">stan_1</name>
    <name evidence="1" type="ORF">E2C01_055885</name>
</gene>
<dbReference type="OrthoDB" id="26203at2759"/>
<dbReference type="AlphaFoldDB" id="A0A5B7GY58"/>
<protein>
    <submittedName>
        <fullName evidence="1">Protocadherin-like wing polarity protein stan</fullName>
    </submittedName>
</protein>
<dbReference type="Proteomes" id="UP000324222">
    <property type="component" value="Unassembled WGS sequence"/>
</dbReference>
<name>A0A5B7GY58_PORTR</name>